<dbReference type="EMBL" id="JAYWIO010000006">
    <property type="protein sequence ID" value="KAK7255735.1"/>
    <property type="molecule type" value="Genomic_DNA"/>
</dbReference>
<dbReference type="SUPFAM" id="SSF53649">
    <property type="entry name" value="Alkaline phosphatase-like"/>
    <property type="match status" value="1"/>
</dbReference>
<feature type="transmembrane region" description="Helical" evidence="6">
    <location>
        <begin position="291"/>
        <end position="311"/>
    </location>
</feature>
<name>A0AAN9EJ83_CROPI</name>
<keyword evidence="6" id="KW-1133">Transmembrane helix</keyword>
<dbReference type="PANTHER" id="PTHR31042">
    <property type="entry name" value="CORE-2/I-BRANCHING BETA-1,6-N-ACETYLGLUCOSAMINYLTRANSFERASE FAMILY PROTEIN-RELATED"/>
    <property type="match status" value="1"/>
</dbReference>
<reference evidence="7 8" key="1">
    <citation type="submission" date="2024-01" db="EMBL/GenBank/DDBJ databases">
        <title>The genomes of 5 underutilized Papilionoideae crops provide insights into root nodulation and disease resistanc.</title>
        <authorList>
            <person name="Yuan L."/>
        </authorList>
    </citation>
    <scope>NUCLEOTIDE SEQUENCE [LARGE SCALE GENOMIC DNA]</scope>
    <source>
        <strain evidence="7">ZHUSHIDOU_FW_LH</strain>
        <tissue evidence="7">Leaf</tissue>
    </source>
</reference>
<keyword evidence="3" id="KW-0808">Transferase</keyword>
<dbReference type="Proteomes" id="UP001372338">
    <property type="component" value="Unassembled WGS sequence"/>
</dbReference>
<accession>A0AAN9EJ83</accession>
<dbReference type="AlphaFoldDB" id="A0AAN9EJ83"/>
<sequence>MLHRVDSLNGFSRLIKLSRALATMTKEDTATESLNPWRTPRNRWPHTIVVVSRAIVTVVHDHHHLQDLVATGHDCLRQRHHRGWSRRPLPFLLRGSLLPSLISVRAAAHLALSLSRATSLFRRLHLALSLFRSSPSPSFTDTKEGRYNPKMHPVIPVHNWRKGSQWGVLTRKHAKVVVEDEIVLPMFQKYCKKKPLPEFWRDQHIVIVSDHGMTENDQSVDIAPTLALLFGVPIPKNNIGVLISQMVESLTVTRSNNSSEGYNNIVATYYQFMSKASEWLCHKAIDKPINLLVFGVAALITSCLLLLRLAFIIHKEVSGSGAQDLGNYMKSWKSDEVFILVAERECIERVRKLRSFHGGFSSYITIPRSLYGSGFG</sequence>
<organism evidence="7 8">
    <name type="scientific">Crotalaria pallida</name>
    <name type="common">Smooth rattlebox</name>
    <name type="synonym">Crotalaria striata</name>
    <dbReference type="NCBI Taxonomy" id="3830"/>
    <lineage>
        <taxon>Eukaryota</taxon>
        <taxon>Viridiplantae</taxon>
        <taxon>Streptophyta</taxon>
        <taxon>Embryophyta</taxon>
        <taxon>Tracheophyta</taxon>
        <taxon>Spermatophyta</taxon>
        <taxon>Magnoliopsida</taxon>
        <taxon>eudicotyledons</taxon>
        <taxon>Gunneridae</taxon>
        <taxon>Pentapetalae</taxon>
        <taxon>rosids</taxon>
        <taxon>fabids</taxon>
        <taxon>Fabales</taxon>
        <taxon>Fabaceae</taxon>
        <taxon>Papilionoideae</taxon>
        <taxon>50 kb inversion clade</taxon>
        <taxon>genistoids sensu lato</taxon>
        <taxon>core genistoids</taxon>
        <taxon>Crotalarieae</taxon>
        <taxon>Crotalaria</taxon>
    </lineage>
</organism>
<comment type="subcellular location">
    <subcellularLocation>
        <location evidence="1">Membrane</location>
        <topology evidence="1">Single-pass type II membrane protein</topology>
    </subcellularLocation>
</comment>
<comment type="caution">
    <text evidence="7">The sequence shown here is derived from an EMBL/GenBank/DDBJ whole genome shotgun (WGS) entry which is preliminary data.</text>
</comment>
<gene>
    <name evidence="7" type="ORF">RIF29_29154</name>
</gene>
<evidence type="ECO:0000256" key="3">
    <source>
        <dbReference type="ARBA" id="ARBA00022679"/>
    </source>
</evidence>
<keyword evidence="2" id="KW-0328">Glycosyltransferase</keyword>
<evidence type="ECO:0000256" key="5">
    <source>
        <dbReference type="ARBA" id="ARBA00023180"/>
    </source>
</evidence>
<dbReference type="InterPro" id="IPR017850">
    <property type="entry name" value="Alkaline_phosphatase_core_sf"/>
</dbReference>
<protein>
    <submittedName>
        <fullName evidence="7">Uncharacterized protein</fullName>
    </submittedName>
</protein>
<proteinExistence type="predicted"/>
<keyword evidence="8" id="KW-1185">Reference proteome</keyword>
<dbReference type="Pfam" id="PF02485">
    <property type="entry name" value="Branch"/>
    <property type="match status" value="1"/>
</dbReference>
<evidence type="ECO:0000256" key="4">
    <source>
        <dbReference type="ARBA" id="ARBA00023136"/>
    </source>
</evidence>
<dbReference type="GO" id="GO:0016757">
    <property type="term" value="F:glycosyltransferase activity"/>
    <property type="evidence" value="ECO:0007669"/>
    <property type="project" value="UniProtKB-KW"/>
</dbReference>
<evidence type="ECO:0000313" key="8">
    <source>
        <dbReference type="Proteomes" id="UP001372338"/>
    </source>
</evidence>
<evidence type="ECO:0000313" key="7">
    <source>
        <dbReference type="EMBL" id="KAK7255735.1"/>
    </source>
</evidence>
<keyword evidence="4 6" id="KW-0472">Membrane</keyword>
<keyword evidence="5" id="KW-0325">Glycoprotein</keyword>
<dbReference type="GO" id="GO:0016020">
    <property type="term" value="C:membrane"/>
    <property type="evidence" value="ECO:0007669"/>
    <property type="project" value="UniProtKB-SubCell"/>
</dbReference>
<dbReference type="InterPro" id="IPR044174">
    <property type="entry name" value="BC10-like"/>
</dbReference>
<evidence type="ECO:0000256" key="2">
    <source>
        <dbReference type="ARBA" id="ARBA00022676"/>
    </source>
</evidence>
<dbReference type="InterPro" id="IPR003406">
    <property type="entry name" value="Glyco_trans_14"/>
</dbReference>
<evidence type="ECO:0000256" key="1">
    <source>
        <dbReference type="ARBA" id="ARBA00004606"/>
    </source>
</evidence>
<evidence type="ECO:0000256" key="6">
    <source>
        <dbReference type="SAM" id="Phobius"/>
    </source>
</evidence>
<keyword evidence="6" id="KW-0812">Transmembrane</keyword>
<dbReference type="PANTHER" id="PTHR31042:SF2">
    <property type="entry name" value="GLYCOSYLTRANSFERASE BC10"/>
    <property type="match status" value="1"/>
</dbReference>
<dbReference type="Gene3D" id="3.40.720.10">
    <property type="entry name" value="Alkaline Phosphatase, subunit A"/>
    <property type="match status" value="1"/>
</dbReference>